<evidence type="ECO:0008006" key="4">
    <source>
        <dbReference type="Google" id="ProtNLM"/>
    </source>
</evidence>
<dbReference type="NCBIfam" id="TIGR00293">
    <property type="entry name" value="prefoldin subunit alpha"/>
    <property type="match status" value="1"/>
</dbReference>
<keyword evidence="2" id="KW-0175">Coiled coil</keyword>
<evidence type="ECO:0000256" key="1">
    <source>
        <dbReference type="ARBA" id="ARBA00010048"/>
    </source>
</evidence>
<dbReference type="PANTHER" id="PTHR12674:SF2">
    <property type="entry name" value="PREFOLDIN SUBUNIT 5"/>
    <property type="match status" value="1"/>
</dbReference>
<dbReference type="InterPro" id="IPR004127">
    <property type="entry name" value="Prefoldin_subunit_alpha"/>
</dbReference>
<dbReference type="AlphaFoldDB" id="A0A0F8YKD6"/>
<sequence length="153" mass="17220">MSEEQAQQLMYQMQMLESYFAELTQKENALVNVLRDTKSAIDSLKEMGEKKEYSTLVPVGMGTFVKSKISSEDKIVLNVGAGIAIEKDKDSAINFLESRIKEIEVALQESMAQKQNIAAQLEQRKAEMNRLAESSFCFTKVTAFFCMIGTQNL</sequence>
<comment type="similarity">
    <text evidence="1">Belongs to the prefoldin subunit alpha family.</text>
</comment>
<dbReference type="GO" id="GO:0005737">
    <property type="term" value="C:cytoplasm"/>
    <property type="evidence" value="ECO:0007669"/>
    <property type="project" value="TreeGrafter"/>
</dbReference>
<proteinExistence type="inferred from homology"/>
<protein>
    <recommendedName>
        <fullName evidence="4">Prefoldin subunit alpha</fullName>
    </recommendedName>
</protein>
<dbReference type="InterPro" id="IPR009053">
    <property type="entry name" value="Prefoldin"/>
</dbReference>
<comment type="caution">
    <text evidence="3">The sequence shown here is derived from an EMBL/GenBank/DDBJ whole genome shotgun (WGS) entry which is preliminary data.</text>
</comment>
<dbReference type="Pfam" id="PF02996">
    <property type="entry name" value="Prefoldin"/>
    <property type="match status" value="1"/>
</dbReference>
<evidence type="ECO:0000256" key="2">
    <source>
        <dbReference type="SAM" id="Coils"/>
    </source>
</evidence>
<name>A0A0F8YKD6_9ZZZZ</name>
<accession>A0A0F8YKD6</accession>
<dbReference type="GO" id="GO:0051082">
    <property type="term" value="F:unfolded protein binding"/>
    <property type="evidence" value="ECO:0007669"/>
    <property type="project" value="InterPro"/>
</dbReference>
<reference evidence="3" key="1">
    <citation type="journal article" date="2015" name="Nature">
        <title>Complex archaea that bridge the gap between prokaryotes and eukaryotes.</title>
        <authorList>
            <person name="Spang A."/>
            <person name="Saw J.H."/>
            <person name="Jorgensen S.L."/>
            <person name="Zaremba-Niedzwiedzka K."/>
            <person name="Martijn J."/>
            <person name="Lind A.E."/>
            <person name="van Eijk R."/>
            <person name="Schleper C."/>
            <person name="Guy L."/>
            <person name="Ettema T.J."/>
        </authorList>
    </citation>
    <scope>NUCLEOTIDE SEQUENCE</scope>
</reference>
<dbReference type="HAMAP" id="MF_00308">
    <property type="entry name" value="PfdA"/>
    <property type="match status" value="1"/>
</dbReference>
<dbReference type="GO" id="GO:0006457">
    <property type="term" value="P:protein folding"/>
    <property type="evidence" value="ECO:0007669"/>
    <property type="project" value="InterPro"/>
</dbReference>
<dbReference type="EMBL" id="LAZR01065899">
    <property type="protein sequence ID" value="KKK54634.1"/>
    <property type="molecule type" value="Genomic_DNA"/>
</dbReference>
<evidence type="ECO:0000313" key="3">
    <source>
        <dbReference type="EMBL" id="KKK54634.1"/>
    </source>
</evidence>
<organism evidence="3">
    <name type="scientific">marine sediment metagenome</name>
    <dbReference type="NCBI Taxonomy" id="412755"/>
    <lineage>
        <taxon>unclassified sequences</taxon>
        <taxon>metagenomes</taxon>
        <taxon>ecological metagenomes</taxon>
    </lineage>
</organism>
<dbReference type="CDD" id="cd23160">
    <property type="entry name" value="Prefoldin_alpha_GimC"/>
    <property type="match status" value="1"/>
</dbReference>
<dbReference type="SUPFAM" id="SSF46579">
    <property type="entry name" value="Prefoldin"/>
    <property type="match status" value="1"/>
</dbReference>
<dbReference type="Gene3D" id="1.10.287.370">
    <property type="match status" value="1"/>
</dbReference>
<dbReference type="PANTHER" id="PTHR12674">
    <property type="entry name" value="PREFOLDIN SUBUNIT 5"/>
    <property type="match status" value="1"/>
</dbReference>
<dbReference type="InterPro" id="IPR011599">
    <property type="entry name" value="PFD_alpha_archaea"/>
</dbReference>
<feature type="coiled-coil region" evidence="2">
    <location>
        <begin position="93"/>
        <end position="134"/>
    </location>
</feature>
<gene>
    <name evidence="3" type="ORF">LCGC14_3082750</name>
</gene>
<dbReference type="GO" id="GO:0016272">
    <property type="term" value="C:prefoldin complex"/>
    <property type="evidence" value="ECO:0007669"/>
    <property type="project" value="InterPro"/>
</dbReference>